<evidence type="ECO:0000256" key="1">
    <source>
        <dbReference type="SAM" id="MobiDB-lite"/>
    </source>
</evidence>
<feature type="compositionally biased region" description="Basic residues" evidence="1">
    <location>
        <begin position="121"/>
        <end position="130"/>
    </location>
</feature>
<dbReference type="Proteomes" id="UP000298652">
    <property type="component" value="Chromosome 4"/>
</dbReference>
<reference evidence="3" key="1">
    <citation type="submission" date="2019-03" db="EMBL/GenBank/DDBJ databases">
        <title>WGS assembly of Setaria viridis.</title>
        <authorList>
            <person name="Huang P."/>
            <person name="Jenkins J."/>
            <person name="Grimwood J."/>
            <person name="Barry K."/>
            <person name="Healey A."/>
            <person name="Mamidi S."/>
            <person name="Sreedasyam A."/>
            <person name="Shu S."/>
            <person name="Feldman M."/>
            <person name="Wu J."/>
            <person name="Yu Y."/>
            <person name="Chen C."/>
            <person name="Johnson J."/>
            <person name="Rokhsar D."/>
            <person name="Baxter I."/>
            <person name="Schmutz J."/>
            <person name="Brutnell T."/>
            <person name="Kellogg E."/>
        </authorList>
    </citation>
    <scope>NUCLEOTIDE SEQUENCE [LARGE SCALE GENOMIC DNA]</scope>
</reference>
<evidence type="ECO:0000313" key="4">
    <source>
        <dbReference type="Proteomes" id="UP000298652"/>
    </source>
</evidence>
<dbReference type="Gramene" id="TKW23233">
    <property type="protein sequence ID" value="TKW23233"/>
    <property type="gene ID" value="SEVIR_4G279400v2"/>
</dbReference>
<evidence type="ECO:0000256" key="2">
    <source>
        <dbReference type="SAM" id="SignalP"/>
    </source>
</evidence>
<sequence>MLLCRCCSALLLPASAEPLLLLARVLENPPGDMAPARSCQRSRTGGLALVKEGAGSLALAFGRSTISRNPTKGAQKLLTCDRSGGSYVAHGSYISFLASGPTEAHHLLHPPPDHRPLLHSPGRRRPRHPPTAHSSPPPRPSESCTTSSPPPVEPPPPPLTFFSKAGGHGNPQESRNSKP</sequence>
<dbReference type="EMBL" id="CM016555">
    <property type="protein sequence ID" value="TKW23233.1"/>
    <property type="molecule type" value="Genomic_DNA"/>
</dbReference>
<feature type="signal peptide" evidence="2">
    <location>
        <begin position="1"/>
        <end position="16"/>
    </location>
</feature>
<accession>A0A4U6V6U8</accession>
<name>A0A4U6V6U8_SETVI</name>
<feature type="compositionally biased region" description="Pro residues" evidence="1">
    <location>
        <begin position="148"/>
        <end position="159"/>
    </location>
</feature>
<evidence type="ECO:0000313" key="3">
    <source>
        <dbReference type="EMBL" id="TKW23233.1"/>
    </source>
</evidence>
<feature type="compositionally biased region" description="Basic and acidic residues" evidence="1">
    <location>
        <begin position="104"/>
        <end position="116"/>
    </location>
</feature>
<keyword evidence="2" id="KW-0732">Signal</keyword>
<proteinExistence type="predicted"/>
<feature type="region of interest" description="Disordered" evidence="1">
    <location>
        <begin position="104"/>
        <end position="179"/>
    </location>
</feature>
<feature type="chain" id="PRO_5020491395" evidence="2">
    <location>
        <begin position="17"/>
        <end position="179"/>
    </location>
</feature>
<dbReference type="AlphaFoldDB" id="A0A4U6V6U8"/>
<gene>
    <name evidence="3" type="ORF">SEVIR_4G279400v2</name>
</gene>
<organism evidence="3 4">
    <name type="scientific">Setaria viridis</name>
    <name type="common">Green bristlegrass</name>
    <name type="synonym">Setaria italica subsp. viridis</name>
    <dbReference type="NCBI Taxonomy" id="4556"/>
    <lineage>
        <taxon>Eukaryota</taxon>
        <taxon>Viridiplantae</taxon>
        <taxon>Streptophyta</taxon>
        <taxon>Embryophyta</taxon>
        <taxon>Tracheophyta</taxon>
        <taxon>Spermatophyta</taxon>
        <taxon>Magnoliopsida</taxon>
        <taxon>Liliopsida</taxon>
        <taxon>Poales</taxon>
        <taxon>Poaceae</taxon>
        <taxon>PACMAD clade</taxon>
        <taxon>Panicoideae</taxon>
        <taxon>Panicodae</taxon>
        <taxon>Paniceae</taxon>
        <taxon>Cenchrinae</taxon>
        <taxon>Setaria</taxon>
    </lineage>
</organism>
<keyword evidence="4" id="KW-1185">Reference proteome</keyword>
<protein>
    <submittedName>
        <fullName evidence="3">Uncharacterized protein</fullName>
    </submittedName>
</protein>